<accession>A0A849K754</accession>
<dbReference type="Gene3D" id="3.60.40.10">
    <property type="entry name" value="PPM-type phosphatase domain"/>
    <property type="match status" value="1"/>
</dbReference>
<dbReference type="AlphaFoldDB" id="A0A849K754"/>
<dbReference type="Pfam" id="PF07228">
    <property type="entry name" value="SpoIIE"/>
    <property type="match status" value="1"/>
</dbReference>
<proteinExistence type="predicted"/>
<dbReference type="Proteomes" id="UP000557204">
    <property type="component" value="Unassembled WGS sequence"/>
</dbReference>
<keyword evidence="3" id="KW-1185">Reference proteome</keyword>
<dbReference type="InterPro" id="IPR036890">
    <property type="entry name" value="HATPase_C_sf"/>
</dbReference>
<dbReference type="RefSeq" id="WP_171248394.1">
    <property type="nucleotide sequence ID" value="NZ_JABFAJ010000027.1"/>
</dbReference>
<name>A0A849K754_9MICO</name>
<sequence length="352" mass="35725">MTGVVDPDEPRSVLESGAWYTVDHPSAVGRVRRAAVTTAIRLGHDESRAAEVGLVVSELATNQTRHAGSGRMLLAVDRTDGCARLTVLAVDSGPGMRDVAAAMRDGVSSRGTLGIGLGTLPRLAGSWDAWSAPGAGTVVSAAFDARRPVAGDERPASTAGAPSGITRAMTGQQVCGDAFAVRLDDGASSVLVADGLGHGPLAAAASQAAVRAFRAAPAAGPAILLERVHRALAGTRGAAVAVVQQIGSTLRHAGIGNIAGAIHGTRTRSLLSPPGIGGSRSPAITETTHAVSEGDVVTLYSDGLTDRVNLVDYPGLLLRSATVVAGVIMRDFAVRRDDACVVVLPVRGAARP</sequence>
<gene>
    <name evidence="2" type="ORF">HLI28_15055</name>
</gene>
<evidence type="ECO:0000313" key="2">
    <source>
        <dbReference type="EMBL" id="NNU28851.1"/>
    </source>
</evidence>
<dbReference type="PANTHER" id="PTHR35801">
    <property type="entry name" value="PHOSPHOSERINE PHOSPHATASE RSBX"/>
    <property type="match status" value="1"/>
</dbReference>
<dbReference type="InterPro" id="IPR001932">
    <property type="entry name" value="PPM-type_phosphatase-like_dom"/>
</dbReference>
<reference evidence="2 3" key="1">
    <citation type="submission" date="2020-05" db="EMBL/GenBank/DDBJ databases">
        <title>Genome sequence of Isoptericola sp. JC619 isolated from Chilika lagoon, India.</title>
        <authorList>
            <person name="Kumar D."/>
            <person name="Appam K."/>
            <person name="Gandham S."/>
            <person name="Uppada J."/>
            <person name="Sasikala C."/>
            <person name="Venkata Ramana C."/>
        </authorList>
    </citation>
    <scope>NUCLEOTIDE SEQUENCE [LARGE SCALE GENOMIC DNA]</scope>
    <source>
        <strain evidence="2 3">JC619</strain>
    </source>
</reference>
<protein>
    <submittedName>
        <fullName evidence="2">SpoIIE family protein phosphatase</fullName>
    </submittedName>
</protein>
<dbReference type="Pfam" id="PF13581">
    <property type="entry name" value="HATPase_c_2"/>
    <property type="match status" value="1"/>
</dbReference>
<organism evidence="2 3">
    <name type="scientific">Isoptericola sediminis</name>
    <dbReference type="NCBI Taxonomy" id="2733572"/>
    <lineage>
        <taxon>Bacteria</taxon>
        <taxon>Bacillati</taxon>
        <taxon>Actinomycetota</taxon>
        <taxon>Actinomycetes</taxon>
        <taxon>Micrococcales</taxon>
        <taxon>Promicromonosporaceae</taxon>
        <taxon>Isoptericola</taxon>
    </lineage>
</organism>
<dbReference type="InterPro" id="IPR003594">
    <property type="entry name" value="HATPase_dom"/>
</dbReference>
<dbReference type="PANTHER" id="PTHR35801:SF1">
    <property type="entry name" value="PHOSPHOSERINE PHOSPHATASE RSBX"/>
    <property type="match status" value="1"/>
</dbReference>
<dbReference type="SUPFAM" id="SSF81606">
    <property type="entry name" value="PP2C-like"/>
    <property type="match status" value="1"/>
</dbReference>
<evidence type="ECO:0000313" key="3">
    <source>
        <dbReference type="Proteomes" id="UP000557204"/>
    </source>
</evidence>
<dbReference type="SUPFAM" id="SSF55874">
    <property type="entry name" value="ATPase domain of HSP90 chaperone/DNA topoisomerase II/histidine kinase"/>
    <property type="match status" value="1"/>
</dbReference>
<dbReference type="SMART" id="SM00331">
    <property type="entry name" value="PP2C_SIG"/>
    <property type="match status" value="1"/>
</dbReference>
<dbReference type="Gene3D" id="3.30.565.10">
    <property type="entry name" value="Histidine kinase-like ATPase, C-terminal domain"/>
    <property type="match status" value="1"/>
</dbReference>
<evidence type="ECO:0000259" key="1">
    <source>
        <dbReference type="SMART" id="SM00331"/>
    </source>
</evidence>
<comment type="caution">
    <text evidence="2">The sequence shown here is derived from an EMBL/GenBank/DDBJ whole genome shotgun (WGS) entry which is preliminary data.</text>
</comment>
<dbReference type="InterPro" id="IPR036457">
    <property type="entry name" value="PPM-type-like_dom_sf"/>
</dbReference>
<dbReference type="EMBL" id="JABFAJ010000027">
    <property type="protein sequence ID" value="NNU28851.1"/>
    <property type="molecule type" value="Genomic_DNA"/>
</dbReference>
<feature type="domain" description="PPM-type phosphatase" evidence="1">
    <location>
        <begin position="161"/>
        <end position="346"/>
    </location>
</feature>
<dbReference type="InterPro" id="IPR039248">
    <property type="entry name" value="Ptase_RsbX"/>
</dbReference>